<comment type="caution">
    <text evidence="3">The sequence shown here is derived from an EMBL/GenBank/DDBJ whole genome shotgun (WGS) entry which is preliminary data.</text>
</comment>
<feature type="transmembrane region" description="Helical" evidence="1">
    <location>
        <begin position="328"/>
        <end position="346"/>
    </location>
</feature>
<sequence>MVVARAGTPSGEAIVRALADRPAGRVAVRALGVAGGTVEPELASERVAVVADVDLAAPSVADHLAGARAIVLVLAPDDLAAELAERDRRDRIATEVRTLVLAAAATSVDHLVLVTSAMVHGALPDNPVPLPDDAPRRAEALVGLVGDLVAAEEALEGAAALHPGLRTTIVRPATLVGGTDTIITRHVAAPRLLRLKDSAPAWQLCHVDDLGRAVAQVVDQDLGPTVTVACEGWLTQSELEEVSGLRTVELSGAAAQGIAHRLHRVGSLPSPATDLDFVAHPWAVAAQLLRDAGWQPQHDNRECVELLLTDARAHRMGTTRRFDRKDGAAIGAASAAVAIGATAAIVRRRRKKGSA</sequence>
<dbReference type="Gene3D" id="3.40.50.720">
    <property type="entry name" value="NAD(P)-binding Rossmann-like Domain"/>
    <property type="match status" value="1"/>
</dbReference>
<evidence type="ECO:0000313" key="4">
    <source>
        <dbReference type="Proteomes" id="UP001528912"/>
    </source>
</evidence>
<dbReference type="Proteomes" id="UP001528912">
    <property type="component" value="Unassembled WGS sequence"/>
</dbReference>
<feature type="domain" description="NAD(P)-binding" evidence="2">
    <location>
        <begin position="11"/>
        <end position="179"/>
    </location>
</feature>
<evidence type="ECO:0000313" key="3">
    <source>
        <dbReference type="EMBL" id="MDF8265050.1"/>
    </source>
</evidence>
<gene>
    <name evidence="3" type="ORF">P4R38_12405</name>
</gene>
<keyword evidence="1" id="KW-0812">Transmembrane</keyword>
<organism evidence="3 4">
    <name type="scientific">Luteipulveratus flavus</name>
    <dbReference type="NCBI Taxonomy" id="3031728"/>
    <lineage>
        <taxon>Bacteria</taxon>
        <taxon>Bacillati</taxon>
        <taxon>Actinomycetota</taxon>
        <taxon>Actinomycetes</taxon>
        <taxon>Micrococcales</taxon>
        <taxon>Dermacoccaceae</taxon>
        <taxon>Luteipulveratus</taxon>
    </lineage>
</organism>
<dbReference type="InterPro" id="IPR036291">
    <property type="entry name" value="NAD(P)-bd_dom_sf"/>
</dbReference>
<evidence type="ECO:0000256" key="1">
    <source>
        <dbReference type="SAM" id="Phobius"/>
    </source>
</evidence>
<evidence type="ECO:0000259" key="2">
    <source>
        <dbReference type="Pfam" id="PF13460"/>
    </source>
</evidence>
<dbReference type="InterPro" id="IPR016040">
    <property type="entry name" value="NAD(P)-bd_dom"/>
</dbReference>
<keyword evidence="1" id="KW-1133">Transmembrane helix</keyword>
<dbReference type="Pfam" id="PF13460">
    <property type="entry name" value="NAD_binding_10"/>
    <property type="match status" value="1"/>
</dbReference>
<keyword evidence="1" id="KW-0472">Membrane</keyword>
<dbReference type="SUPFAM" id="SSF51735">
    <property type="entry name" value="NAD(P)-binding Rossmann-fold domains"/>
    <property type="match status" value="1"/>
</dbReference>
<reference evidence="3 4" key="1">
    <citation type="submission" date="2023-03" db="EMBL/GenBank/DDBJ databases">
        <title>YIM 133296 draft genome.</title>
        <authorList>
            <person name="Xiong L."/>
        </authorList>
    </citation>
    <scope>NUCLEOTIDE SEQUENCE [LARGE SCALE GENOMIC DNA]</scope>
    <source>
        <strain evidence="3 4">YIM 133296</strain>
    </source>
</reference>
<accession>A0ABT6C851</accession>
<proteinExistence type="predicted"/>
<dbReference type="EMBL" id="JAROAV010000031">
    <property type="protein sequence ID" value="MDF8265050.1"/>
    <property type="molecule type" value="Genomic_DNA"/>
</dbReference>
<dbReference type="RefSeq" id="WP_277192401.1">
    <property type="nucleotide sequence ID" value="NZ_JAROAV010000031.1"/>
</dbReference>
<name>A0ABT6C851_9MICO</name>
<protein>
    <submittedName>
        <fullName evidence="3">NAD(P)H-binding protein</fullName>
    </submittedName>
</protein>
<keyword evidence="4" id="KW-1185">Reference proteome</keyword>